<feature type="domain" description="Thioredoxin" evidence="9">
    <location>
        <begin position="20"/>
        <end position="162"/>
    </location>
</feature>
<reference evidence="10" key="2">
    <citation type="submission" date="2014-03" db="EMBL/GenBank/DDBJ databases">
        <title>Candidatus Competibacter-lineage genomes retrieved from metagenomes reveal functional metabolic diversity.</title>
        <authorList>
            <person name="McIlroy S.J."/>
            <person name="Albertsen M."/>
            <person name="Andresen E.K."/>
            <person name="Saunders A.M."/>
            <person name="Kristiansen R."/>
            <person name="Stokholm-Bjerregaard M."/>
            <person name="Nielsen K.L."/>
            <person name="Nielsen P.H."/>
        </authorList>
    </citation>
    <scope>NUCLEOTIDE SEQUENCE</scope>
    <source>
        <strain evidence="10">Run_A_D11</strain>
    </source>
</reference>
<dbReference type="RefSeq" id="WP_048673321.1">
    <property type="nucleotide sequence ID" value="NZ_CBTJ020000042.1"/>
</dbReference>
<dbReference type="STRING" id="1400863.BN873_350064"/>
<dbReference type="SUPFAM" id="SSF52833">
    <property type="entry name" value="Thioredoxin-like"/>
    <property type="match status" value="1"/>
</dbReference>
<dbReference type="Proteomes" id="UP000035760">
    <property type="component" value="Unassembled WGS sequence"/>
</dbReference>
<keyword evidence="10" id="KW-0413">Isomerase</keyword>
<reference evidence="10" key="1">
    <citation type="submission" date="2013-07" db="EMBL/GenBank/DDBJ databases">
        <authorList>
            <person name="McIlroy S."/>
        </authorList>
    </citation>
    <scope>NUCLEOTIDE SEQUENCE [LARGE SCALE GENOMIC DNA]</scope>
    <source>
        <strain evidence="10">Run_A_D11</strain>
    </source>
</reference>
<dbReference type="InterPro" id="IPR050824">
    <property type="entry name" value="Thiol_disulfide_DsbA"/>
</dbReference>
<gene>
    <name evidence="10" type="ORF">BN873_350064</name>
</gene>
<dbReference type="EMBL" id="CBTJ020000042">
    <property type="protein sequence ID" value="CDI02808.1"/>
    <property type="molecule type" value="Genomic_DNA"/>
</dbReference>
<evidence type="ECO:0000256" key="4">
    <source>
        <dbReference type="ARBA" id="ARBA00022729"/>
    </source>
</evidence>
<keyword evidence="4 8" id="KW-0732">Signal</keyword>
<dbReference type="AlphaFoldDB" id="W6MDG2"/>
<sequence>MTPIFRRLLLVVFACGLPLMAVRAADPAPPPPAFQEGKEYGKLTTPMPPMVAGKPEVIEFFSYNCPHCHDLEPTAQEWLKRKPNDVQFIRVPVSFNPSWEVTSRAYYVAESLGVLEKMHRPLFEAIHRDKRSLASEDEVAALFVENGVDEAAFRKAYKSFQTETQMRRANQLVQRYGVRGVPMLVVNGQYDVRSPRMFEVVDFLLAR</sequence>
<dbReference type="PANTHER" id="PTHR35891">
    <property type="entry name" value="THIOL:DISULFIDE INTERCHANGE PROTEIN DSBA"/>
    <property type="match status" value="1"/>
</dbReference>
<evidence type="ECO:0000256" key="7">
    <source>
        <dbReference type="ARBA" id="ARBA00023284"/>
    </source>
</evidence>
<evidence type="ECO:0000259" key="9">
    <source>
        <dbReference type="PROSITE" id="PS51352"/>
    </source>
</evidence>
<dbReference type="GO" id="GO:0042597">
    <property type="term" value="C:periplasmic space"/>
    <property type="evidence" value="ECO:0007669"/>
    <property type="project" value="UniProtKB-SubCell"/>
</dbReference>
<dbReference type="InterPro" id="IPR013766">
    <property type="entry name" value="Thioredoxin_domain"/>
</dbReference>
<dbReference type="GO" id="GO:0016853">
    <property type="term" value="F:isomerase activity"/>
    <property type="evidence" value="ECO:0007669"/>
    <property type="project" value="UniProtKB-KW"/>
</dbReference>
<evidence type="ECO:0000256" key="8">
    <source>
        <dbReference type="SAM" id="SignalP"/>
    </source>
</evidence>
<evidence type="ECO:0000256" key="1">
    <source>
        <dbReference type="ARBA" id="ARBA00004418"/>
    </source>
</evidence>
<dbReference type="InterPro" id="IPR036249">
    <property type="entry name" value="Thioredoxin-like_sf"/>
</dbReference>
<protein>
    <recommendedName>
        <fullName evidence="3">Thiol:disulfide interchange protein DsbA</fullName>
    </recommendedName>
</protein>
<name>W6MDG2_9GAMM</name>
<comment type="caution">
    <text evidence="10">The sequence shown here is derived from an EMBL/GenBank/DDBJ whole genome shotgun (WGS) entry which is preliminary data.</text>
</comment>
<keyword evidence="6" id="KW-1015">Disulfide bond</keyword>
<evidence type="ECO:0000256" key="2">
    <source>
        <dbReference type="ARBA" id="ARBA00005791"/>
    </source>
</evidence>
<dbReference type="PROSITE" id="PS51352">
    <property type="entry name" value="THIOREDOXIN_2"/>
    <property type="match status" value="1"/>
</dbReference>
<keyword evidence="7" id="KW-0676">Redox-active center</keyword>
<evidence type="ECO:0000256" key="5">
    <source>
        <dbReference type="ARBA" id="ARBA00022764"/>
    </source>
</evidence>
<feature type="chain" id="PRO_5004878590" description="Thiol:disulfide interchange protein DsbA" evidence="8">
    <location>
        <begin position="25"/>
        <end position="207"/>
    </location>
</feature>
<accession>W6MDG2</accession>
<dbReference type="Pfam" id="PF01323">
    <property type="entry name" value="DSBA"/>
    <property type="match status" value="1"/>
</dbReference>
<dbReference type="PANTHER" id="PTHR35891:SF2">
    <property type="entry name" value="THIOL:DISULFIDE INTERCHANGE PROTEIN DSBA"/>
    <property type="match status" value="1"/>
</dbReference>
<proteinExistence type="inferred from homology"/>
<evidence type="ECO:0000256" key="3">
    <source>
        <dbReference type="ARBA" id="ARBA00013831"/>
    </source>
</evidence>
<dbReference type="CDD" id="cd03019">
    <property type="entry name" value="DsbA_DsbA"/>
    <property type="match status" value="1"/>
</dbReference>
<dbReference type="InterPro" id="IPR001853">
    <property type="entry name" value="DSBA-like_thioredoxin_dom"/>
</dbReference>
<comment type="subcellular location">
    <subcellularLocation>
        <location evidence="1">Periplasm</location>
    </subcellularLocation>
</comment>
<organism evidence="10 11">
    <name type="scientific">Candidatus Competibacter denitrificans Run_A_D11</name>
    <dbReference type="NCBI Taxonomy" id="1400863"/>
    <lineage>
        <taxon>Bacteria</taxon>
        <taxon>Pseudomonadati</taxon>
        <taxon>Pseudomonadota</taxon>
        <taxon>Gammaproteobacteria</taxon>
        <taxon>Candidatus Competibacteraceae</taxon>
        <taxon>Candidatus Competibacter</taxon>
    </lineage>
</organism>
<dbReference type="Gene3D" id="3.40.30.10">
    <property type="entry name" value="Glutaredoxin"/>
    <property type="match status" value="1"/>
</dbReference>
<dbReference type="GO" id="GO:0016491">
    <property type="term" value="F:oxidoreductase activity"/>
    <property type="evidence" value="ECO:0007669"/>
    <property type="project" value="InterPro"/>
</dbReference>
<evidence type="ECO:0000256" key="6">
    <source>
        <dbReference type="ARBA" id="ARBA00023157"/>
    </source>
</evidence>
<feature type="signal peptide" evidence="8">
    <location>
        <begin position="1"/>
        <end position="24"/>
    </location>
</feature>
<comment type="similarity">
    <text evidence="2">Belongs to the thioredoxin family. DsbA subfamily.</text>
</comment>
<evidence type="ECO:0000313" key="11">
    <source>
        <dbReference type="Proteomes" id="UP000035760"/>
    </source>
</evidence>
<evidence type="ECO:0000313" key="10">
    <source>
        <dbReference type="EMBL" id="CDI02808.1"/>
    </source>
</evidence>
<keyword evidence="5" id="KW-0574">Periplasm</keyword>
<keyword evidence="11" id="KW-1185">Reference proteome</keyword>
<dbReference type="InterPro" id="IPR023205">
    <property type="entry name" value="DsbA/DsbL"/>
</dbReference>